<feature type="domain" description="Sulfatase N-terminal" evidence="9">
    <location>
        <begin position="26"/>
        <end position="376"/>
    </location>
</feature>
<feature type="compositionally biased region" description="Basic residues" evidence="7">
    <location>
        <begin position="503"/>
        <end position="513"/>
    </location>
</feature>
<feature type="chain" id="PRO_5021798736" evidence="8">
    <location>
        <begin position="23"/>
        <end position="513"/>
    </location>
</feature>
<evidence type="ECO:0000256" key="5">
    <source>
        <dbReference type="ARBA" id="ARBA00022801"/>
    </source>
</evidence>
<sequence length="513" mass="57303" precursor="true">MNNRYWCAFLTLILLCCGTARAAERQNVVVLLVDDLGWTDLGCFGSDLYETPNIDRLAASGMRFTNAYAACTVCSPTRAALLTGQSPARLHVTDFIPGHPITNTPVTIPDWTQKLEHRHVTIAEILKEHGYRTAHVGKWHLTPRIRPADINSDGNFPEYYPETQGFDVNIGGHEGGAPRSYFWPYGRGKGETRKENNLFRTLPPGGEEGEYLTDRLTDEAVKFIEGAAGENQPFFLYFAYYTVHTPLQAKPDDVEYFRKKIEASAKTLRHRDPVYAAMVRSLDESVGRLMETLEASGIDDETLVVFTSDNGGLTDLTGNNYGTSNLPLRQGKGSIYEGGVRVPAIVRWPDVTESGSVSDEPVISMDWLPTILEAVDVAVPEAVRPVLDGRSLVPVLSGEEEALPERNLYWHYPHYHMMGAVPHSAVRSGEWKLIERHAGEPLELYNLAEDIHEDDNLAARRPAMTRRLKSDLDAWRTAVGAQMPAANSDHDPAEPIGWERNGRMRRPKPVRKD</sequence>
<proteinExistence type="inferred from homology"/>
<keyword evidence="3" id="KW-0479">Metal-binding</keyword>
<evidence type="ECO:0000313" key="10">
    <source>
        <dbReference type="EMBL" id="QDU41161.1"/>
    </source>
</evidence>
<evidence type="ECO:0000313" key="11">
    <source>
        <dbReference type="Proteomes" id="UP000320496"/>
    </source>
</evidence>
<accession>A0A517ZFB7</accession>
<dbReference type="SUPFAM" id="SSF53649">
    <property type="entry name" value="Alkaline phosphatase-like"/>
    <property type="match status" value="1"/>
</dbReference>
<keyword evidence="5 10" id="KW-0378">Hydrolase</keyword>
<keyword evidence="4 8" id="KW-0732">Signal</keyword>
<evidence type="ECO:0000256" key="4">
    <source>
        <dbReference type="ARBA" id="ARBA00022729"/>
    </source>
</evidence>
<comment type="similarity">
    <text evidence="2">Belongs to the sulfatase family.</text>
</comment>
<dbReference type="EMBL" id="CP036275">
    <property type="protein sequence ID" value="QDU41161.1"/>
    <property type="molecule type" value="Genomic_DNA"/>
</dbReference>
<dbReference type="Gene3D" id="3.30.1120.10">
    <property type="match status" value="1"/>
</dbReference>
<feature type="region of interest" description="Disordered" evidence="7">
    <location>
        <begin position="482"/>
        <end position="513"/>
    </location>
</feature>
<evidence type="ECO:0000259" key="9">
    <source>
        <dbReference type="Pfam" id="PF00884"/>
    </source>
</evidence>
<dbReference type="InterPro" id="IPR017850">
    <property type="entry name" value="Alkaline_phosphatase_core_sf"/>
</dbReference>
<dbReference type="KEGG" id="mri:Mal4_55260"/>
<dbReference type="PANTHER" id="PTHR42693:SF42">
    <property type="entry name" value="ARYLSULFATASE G"/>
    <property type="match status" value="1"/>
</dbReference>
<feature type="signal peptide" evidence="8">
    <location>
        <begin position="1"/>
        <end position="22"/>
    </location>
</feature>
<evidence type="ECO:0000256" key="3">
    <source>
        <dbReference type="ARBA" id="ARBA00022723"/>
    </source>
</evidence>
<dbReference type="PROSITE" id="PS00149">
    <property type="entry name" value="SULFATASE_2"/>
    <property type="match status" value="1"/>
</dbReference>
<dbReference type="InterPro" id="IPR024607">
    <property type="entry name" value="Sulfatase_CS"/>
</dbReference>
<organism evidence="10 11">
    <name type="scientific">Maioricimonas rarisocia</name>
    <dbReference type="NCBI Taxonomy" id="2528026"/>
    <lineage>
        <taxon>Bacteria</taxon>
        <taxon>Pseudomonadati</taxon>
        <taxon>Planctomycetota</taxon>
        <taxon>Planctomycetia</taxon>
        <taxon>Planctomycetales</taxon>
        <taxon>Planctomycetaceae</taxon>
        <taxon>Maioricimonas</taxon>
    </lineage>
</organism>
<evidence type="ECO:0000256" key="1">
    <source>
        <dbReference type="ARBA" id="ARBA00001913"/>
    </source>
</evidence>
<evidence type="ECO:0000256" key="8">
    <source>
        <dbReference type="SAM" id="SignalP"/>
    </source>
</evidence>
<dbReference type="RefSeq" id="WP_197443887.1">
    <property type="nucleotide sequence ID" value="NZ_CP036275.1"/>
</dbReference>
<dbReference type="Proteomes" id="UP000320496">
    <property type="component" value="Chromosome"/>
</dbReference>
<dbReference type="AlphaFoldDB" id="A0A517ZFB7"/>
<dbReference type="InterPro" id="IPR050738">
    <property type="entry name" value="Sulfatase"/>
</dbReference>
<dbReference type="CDD" id="cd16144">
    <property type="entry name" value="ARS_like"/>
    <property type="match status" value="1"/>
</dbReference>
<evidence type="ECO:0000256" key="6">
    <source>
        <dbReference type="ARBA" id="ARBA00022837"/>
    </source>
</evidence>
<dbReference type="Gene3D" id="3.40.720.10">
    <property type="entry name" value="Alkaline Phosphatase, subunit A"/>
    <property type="match status" value="1"/>
</dbReference>
<keyword evidence="6" id="KW-0106">Calcium</keyword>
<evidence type="ECO:0000256" key="7">
    <source>
        <dbReference type="SAM" id="MobiDB-lite"/>
    </source>
</evidence>
<dbReference type="EC" id="3.1.6.1" evidence="10"/>
<evidence type="ECO:0000256" key="2">
    <source>
        <dbReference type="ARBA" id="ARBA00008779"/>
    </source>
</evidence>
<gene>
    <name evidence="10" type="primary">atsA_58</name>
    <name evidence="10" type="ORF">Mal4_55260</name>
</gene>
<dbReference type="GO" id="GO:0004065">
    <property type="term" value="F:arylsulfatase activity"/>
    <property type="evidence" value="ECO:0007669"/>
    <property type="project" value="UniProtKB-EC"/>
</dbReference>
<name>A0A517ZFB7_9PLAN</name>
<keyword evidence="11" id="KW-1185">Reference proteome</keyword>
<dbReference type="PANTHER" id="PTHR42693">
    <property type="entry name" value="ARYLSULFATASE FAMILY MEMBER"/>
    <property type="match status" value="1"/>
</dbReference>
<dbReference type="GO" id="GO:0046872">
    <property type="term" value="F:metal ion binding"/>
    <property type="evidence" value="ECO:0007669"/>
    <property type="project" value="UniProtKB-KW"/>
</dbReference>
<dbReference type="InterPro" id="IPR000917">
    <property type="entry name" value="Sulfatase_N"/>
</dbReference>
<reference evidence="10 11" key="1">
    <citation type="submission" date="2019-02" db="EMBL/GenBank/DDBJ databases">
        <title>Deep-cultivation of Planctomycetes and their phenomic and genomic characterization uncovers novel biology.</title>
        <authorList>
            <person name="Wiegand S."/>
            <person name="Jogler M."/>
            <person name="Boedeker C."/>
            <person name="Pinto D."/>
            <person name="Vollmers J."/>
            <person name="Rivas-Marin E."/>
            <person name="Kohn T."/>
            <person name="Peeters S.H."/>
            <person name="Heuer A."/>
            <person name="Rast P."/>
            <person name="Oberbeckmann S."/>
            <person name="Bunk B."/>
            <person name="Jeske O."/>
            <person name="Meyerdierks A."/>
            <person name="Storesund J.E."/>
            <person name="Kallscheuer N."/>
            <person name="Luecker S."/>
            <person name="Lage O.M."/>
            <person name="Pohl T."/>
            <person name="Merkel B.J."/>
            <person name="Hornburger P."/>
            <person name="Mueller R.-W."/>
            <person name="Bruemmer F."/>
            <person name="Labrenz M."/>
            <person name="Spormann A.M."/>
            <person name="Op den Camp H."/>
            <person name="Overmann J."/>
            <person name="Amann R."/>
            <person name="Jetten M.S.M."/>
            <person name="Mascher T."/>
            <person name="Medema M.H."/>
            <person name="Devos D.P."/>
            <person name="Kaster A.-K."/>
            <person name="Ovreas L."/>
            <person name="Rohde M."/>
            <person name="Galperin M.Y."/>
            <person name="Jogler C."/>
        </authorList>
    </citation>
    <scope>NUCLEOTIDE SEQUENCE [LARGE SCALE GENOMIC DNA]</scope>
    <source>
        <strain evidence="10 11">Mal4</strain>
    </source>
</reference>
<protein>
    <submittedName>
        <fullName evidence="10">Arylsulfatase</fullName>
        <ecNumber evidence="10">3.1.6.1</ecNumber>
    </submittedName>
</protein>
<dbReference type="Pfam" id="PF00884">
    <property type="entry name" value="Sulfatase"/>
    <property type="match status" value="1"/>
</dbReference>
<comment type="cofactor">
    <cofactor evidence="1">
        <name>Ca(2+)</name>
        <dbReference type="ChEBI" id="CHEBI:29108"/>
    </cofactor>
</comment>